<dbReference type="Gene3D" id="3.80.10.10">
    <property type="entry name" value="Ribonuclease Inhibitor"/>
    <property type="match status" value="1"/>
</dbReference>
<evidence type="ECO:0000256" key="4">
    <source>
        <dbReference type="ARBA" id="ARBA00022989"/>
    </source>
</evidence>
<evidence type="ECO:0000256" key="5">
    <source>
        <dbReference type="ARBA" id="ARBA00023136"/>
    </source>
</evidence>
<evidence type="ECO:0000313" key="8">
    <source>
        <dbReference type="EMBL" id="GFA93279.1"/>
    </source>
</evidence>
<reference evidence="8" key="1">
    <citation type="journal article" date="2019" name="Sci. Rep.">
        <title>Draft genome of Tanacetum cinerariifolium, the natural source of mosquito coil.</title>
        <authorList>
            <person name="Yamashiro T."/>
            <person name="Shiraishi A."/>
            <person name="Satake H."/>
            <person name="Nakayama K."/>
        </authorList>
    </citation>
    <scope>NUCLEOTIDE SEQUENCE</scope>
</reference>
<keyword evidence="5 7" id="KW-0472">Membrane</keyword>
<dbReference type="AlphaFoldDB" id="A0A699KG98"/>
<keyword evidence="6" id="KW-0325">Glycoprotein</keyword>
<evidence type="ECO:0000256" key="3">
    <source>
        <dbReference type="ARBA" id="ARBA00022729"/>
    </source>
</evidence>
<dbReference type="SUPFAM" id="SSF52058">
    <property type="entry name" value="L domain-like"/>
    <property type="match status" value="1"/>
</dbReference>
<dbReference type="PANTHER" id="PTHR48063">
    <property type="entry name" value="LRR RECEPTOR-LIKE KINASE"/>
    <property type="match status" value="1"/>
</dbReference>
<dbReference type="PANTHER" id="PTHR48063:SF112">
    <property type="entry name" value="RECEPTOR LIKE PROTEIN 30-LIKE"/>
    <property type="match status" value="1"/>
</dbReference>
<keyword evidence="4 7" id="KW-1133">Transmembrane helix</keyword>
<keyword evidence="2 7" id="KW-0812">Transmembrane</keyword>
<feature type="transmembrane region" description="Helical" evidence="7">
    <location>
        <begin position="85"/>
        <end position="103"/>
    </location>
</feature>
<accession>A0A699KG98</accession>
<sequence>NELMGAIPPSMAALNFLSHLNLSHNSLSGRIPVGNQLQTLTDPSIYAGNRDLCGAPLPKNCSYHEDPMTTITNEKYEDANNDPNIVWFYSAILYGLATLHKLYMFTVATMDKIYVSVTVRVSKMKRGREAA</sequence>
<dbReference type="InterPro" id="IPR046956">
    <property type="entry name" value="RLP23-like"/>
</dbReference>
<gene>
    <name evidence="8" type="ORF">Tci_665251</name>
</gene>
<evidence type="ECO:0000256" key="1">
    <source>
        <dbReference type="ARBA" id="ARBA00004479"/>
    </source>
</evidence>
<organism evidence="8">
    <name type="scientific">Tanacetum cinerariifolium</name>
    <name type="common">Dalmatian daisy</name>
    <name type="synonym">Chrysanthemum cinerariifolium</name>
    <dbReference type="NCBI Taxonomy" id="118510"/>
    <lineage>
        <taxon>Eukaryota</taxon>
        <taxon>Viridiplantae</taxon>
        <taxon>Streptophyta</taxon>
        <taxon>Embryophyta</taxon>
        <taxon>Tracheophyta</taxon>
        <taxon>Spermatophyta</taxon>
        <taxon>Magnoliopsida</taxon>
        <taxon>eudicotyledons</taxon>
        <taxon>Gunneridae</taxon>
        <taxon>Pentapetalae</taxon>
        <taxon>asterids</taxon>
        <taxon>campanulids</taxon>
        <taxon>Asterales</taxon>
        <taxon>Asteraceae</taxon>
        <taxon>Asteroideae</taxon>
        <taxon>Anthemideae</taxon>
        <taxon>Anthemidinae</taxon>
        <taxon>Tanacetum</taxon>
    </lineage>
</organism>
<name>A0A699KG98_TANCI</name>
<comment type="subcellular location">
    <subcellularLocation>
        <location evidence="1">Membrane</location>
        <topology evidence="1">Single-pass type I membrane protein</topology>
    </subcellularLocation>
</comment>
<comment type="caution">
    <text evidence="8">The sequence shown here is derived from an EMBL/GenBank/DDBJ whole genome shotgun (WGS) entry which is preliminary data.</text>
</comment>
<dbReference type="InterPro" id="IPR032675">
    <property type="entry name" value="LRR_dom_sf"/>
</dbReference>
<proteinExistence type="predicted"/>
<keyword evidence="3" id="KW-0732">Signal</keyword>
<evidence type="ECO:0000256" key="2">
    <source>
        <dbReference type="ARBA" id="ARBA00022692"/>
    </source>
</evidence>
<dbReference type="EMBL" id="BKCJ010516855">
    <property type="protein sequence ID" value="GFA93279.1"/>
    <property type="molecule type" value="Genomic_DNA"/>
</dbReference>
<evidence type="ECO:0000256" key="7">
    <source>
        <dbReference type="SAM" id="Phobius"/>
    </source>
</evidence>
<protein>
    <submittedName>
        <fullName evidence="8">Leucine-rich repeat protein</fullName>
    </submittedName>
</protein>
<feature type="non-terminal residue" evidence="8">
    <location>
        <position position="1"/>
    </location>
</feature>
<dbReference type="GO" id="GO:0016020">
    <property type="term" value="C:membrane"/>
    <property type="evidence" value="ECO:0007669"/>
    <property type="project" value="UniProtKB-SubCell"/>
</dbReference>
<evidence type="ECO:0000256" key="6">
    <source>
        <dbReference type="ARBA" id="ARBA00023180"/>
    </source>
</evidence>